<feature type="domain" description="Htaa" evidence="1">
    <location>
        <begin position="17"/>
        <end position="166"/>
    </location>
</feature>
<keyword evidence="3" id="KW-1185">Reference proteome</keyword>
<dbReference type="EMBL" id="SHLA01000001">
    <property type="protein sequence ID" value="RZU63685.1"/>
    <property type="molecule type" value="Genomic_DNA"/>
</dbReference>
<gene>
    <name evidence="2" type="ORF">EV380_3309</name>
</gene>
<dbReference type="AlphaFoldDB" id="A0A4Q8AIR7"/>
<evidence type="ECO:0000313" key="2">
    <source>
        <dbReference type="EMBL" id="RZU63685.1"/>
    </source>
</evidence>
<proteinExistence type="predicted"/>
<sequence>MMVSMPETPGPTQPHGLVWGIRKSFVEYVGSLDDGTITARSGALTTDDGAFSFAAGEVDLSPDLSTGKMSFTGDVILSGHEGMMHVRLLDPAIELVGSHTVLSVAADTVEGTAPEQARIVIARMYSGGFADQGDTLQWRVNTVLLTDEGAALFGKQYPSGQMMDEIVAHIPKPAA</sequence>
<accession>A0A4Q8AIR7</accession>
<dbReference type="InterPro" id="IPR007331">
    <property type="entry name" value="Htaa"/>
</dbReference>
<reference evidence="2 3" key="1">
    <citation type="submission" date="2019-02" db="EMBL/GenBank/DDBJ databases">
        <title>Sequencing the genomes of 1000 actinobacteria strains.</title>
        <authorList>
            <person name="Klenk H.-P."/>
        </authorList>
    </citation>
    <scope>NUCLEOTIDE SEQUENCE [LARGE SCALE GENOMIC DNA]</scope>
    <source>
        <strain evidence="2 3">DSM 17364</strain>
    </source>
</reference>
<protein>
    <submittedName>
        <fullName evidence="2">Htaa protein</fullName>
    </submittedName>
</protein>
<name>A0A4Q8AIR7_9MICC</name>
<organism evidence="2 3">
    <name type="scientific">Zhihengliuella halotolerans</name>
    <dbReference type="NCBI Taxonomy" id="370736"/>
    <lineage>
        <taxon>Bacteria</taxon>
        <taxon>Bacillati</taxon>
        <taxon>Actinomycetota</taxon>
        <taxon>Actinomycetes</taxon>
        <taxon>Micrococcales</taxon>
        <taxon>Micrococcaceae</taxon>
        <taxon>Zhihengliuella</taxon>
    </lineage>
</organism>
<evidence type="ECO:0000313" key="3">
    <source>
        <dbReference type="Proteomes" id="UP000292685"/>
    </source>
</evidence>
<dbReference type="OrthoDB" id="7210788at2"/>
<evidence type="ECO:0000259" key="1">
    <source>
        <dbReference type="Pfam" id="PF04213"/>
    </source>
</evidence>
<dbReference type="Proteomes" id="UP000292685">
    <property type="component" value="Unassembled WGS sequence"/>
</dbReference>
<dbReference type="Pfam" id="PF04213">
    <property type="entry name" value="HtaA"/>
    <property type="match status" value="1"/>
</dbReference>
<comment type="caution">
    <text evidence="2">The sequence shown here is derived from an EMBL/GenBank/DDBJ whole genome shotgun (WGS) entry which is preliminary data.</text>
</comment>